<feature type="region of interest" description="Disordered" evidence="1">
    <location>
        <begin position="73"/>
        <end position="92"/>
    </location>
</feature>
<evidence type="ECO:0000313" key="2">
    <source>
        <dbReference type="EMBL" id="MEV5246617.1"/>
    </source>
</evidence>
<keyword evidence="3" id="KW-1185">Reference proteome</keyword>
<evidence type="ECO:0000256" key="1">
    <source>
        <dbReference type="SAM" id="MobiDB-lite"/>
    </source>
</evidence>
<dbReference type="InterPro" id="IPR045428">
    <property type="entry name" value="EACC1"/>
</dbReference>
<accession>A0ABV3JEN0</accession>
<dbReference type="Proteomes" id="UP001552527">
    <property type="component" value="Unassembled WGS sequence"/>
</dbReference>
<dbReference type="RefSeq" id="WP_364022184.1">
    <property type="nucleotide sequence ID" value="NZ_JBFATD010000005.1"/>
</dbReference>
<comment type="caution">
    <text evidence="2">The sequence shown here is derived from an EMBL/GenBank/DDBJ whole genome shotgun (WGS) entry which is preliminary data.</text>
</comment>
<reference evidence="2 3" key="1">
    <citation type="submission" date="2024-06" db="EMBL/GenBank/DDBJ databases">
        <title>The Natural Products Discovery Center: Release of the First 8490 Sequenced Strains for Exploring Actinobacteria Biosynthetic Diversity.</title>
        <authorList>
            <person name="Kalkreuter E."/>
            <person name="Kautsar S.A."/>
            <person name="Yang D."/>
            <person name="Bader C.D."/>
            <person name="Teijaro C.N."/>
            <person name="Fluegel L."/>
            <person name="Davis C.M."/>
            <person name="Simpson J.R."/>
            <person name="Lauterbach L."/>
            <person name="Steele A.D."/>
            <person name="Gui C."/>
            <person name="Meng S."/>
            <person name="Li G."/>
            <person name="Viehrig K."/>
            <person name="Ye F."/>
            <person name="Su P."/>
            <person name="Kiefer A.F."/>
            <person name="Nichols A."/>
            <person name="Cepeda A.J."/>
            <person name="Yan W."/>
            <person name="Fan B."/>
            <person name="Jiang Y."/>
            <person name="Adhikari A."/>
            <person name="Zheng C.-J."/>
            <person name="Schuster L."/>
            <person name="Cowan T.M."/>
            <person name="Smanski M.J."/>
            <person name="Chevrette M.G."/>
            <person name="De Carvalho L.P.S."/>
            <person name="Shen B."/>
        </authorList>
    </citation>
    <scope>NUCLEOTIDE SEQUENCE [LARGE SCALE GENOMIC DNA]</scope>
    <source>
        <strain evidence="2 3">NPDC052768</strain>
    </source>
</reference>
<name>A0ABV3JEN0_9ACTN</name>
<dbReference type="Pfam" id="PF19953">
    <property type="entry name" value="EACC1"/>
    <property type="match status" value="1"/>
</dbReference>
<sequence>MHFRIVADGDEEALADLQSWLTDDPSTSRTRVSAVGGHGPTMGVLEALDVVLGSATDIANFALAYATWRSVKRDESSGTARNGGGGAQRLVHGDSTVDIGHLSAEELADLLRRMNDTRPEERTNDFG</sequence>
<proteinExistence type="predicted"/>
<gene>
    <name evidence="2" type="ORF">AB0K95_15285</name>
</gene>
<protein>
    <submittedName>
        <fullName evidence="2">Uncharacterized protein</fullName>
    </submittedName>
</protein>
<dbReference type="EMBL" id="JBFATE010000006">
    <property type="protein sequence ID" value="MEV5246617.1"/>
    <property type="molecule type" value="Genomic_DNA"/>
</dbReference>
<organism evidence="2 3">
    <name type="scientific">Streptomyces werraensis</name>
    <dbReference type="NCBI Taxonomy" id="68284"/>
    <lineage>
        <taxon>Bacteria</taxon>
        <taxon>Bacillati</taxon>
        <taxon>Actinomycetota</taxon>
        <taxon>Actinomycetes</taxon>
        <taxon>Kitasatosporales</taxon>
        <taxon>Streptomycetaceae</taxon>
        <taxon>Streptomyces</taxon>
    </lineage>
</organism>
<evidence type="ECO:0000313" key="3">
    <source>
        <dbReference type="Proteomes" id="UP001552527"/>
    </source>
</evidence>